<dbReference type="InterPro" id="IPR036264">
    <property type="entry name" value="Bact_exopeptidase_dim_dom"/>
</dbReference>
<feature type="domain" description="Peptidase M20 dimerisation" evidence="10">
    <location>
        <begin position="175"/>
        <end position="283"/>
    </location>
</feature>
<dbReference type="GO" id="GO:0008777">
    <property type="term" value="F:acetylornithine deacetylase activity"/>
    <property type="evidence" value="ECO:0007669"/>
    <property type="project" value="UniProtKB-EC"/>
</dbReference>
<dbReference type="NCBIfam" id="NF005710">
    <property type="entry name" value="PRK07522.1"/>
    <property type="match status" value="1"/>
</dbReference>
<keyword evidence="7 11" id="KW-0378">Hydrolase</keyword>
<evidence type="ECO:0000259" key="10">
    <source>
        <dbReference type="Pfam" id="PF07687"/>
    </source>
</evidence>
<accession>A0ABW3JCM4</accession>
<evidence type="ECO:0000256" key="7">
    <source>
        <dbReference type="ARBA" id="ARBA00022801"/>
    </source>
</evidence>
<reference evidence="12" key="1">
    <citation type="journal article" date="2019" name="Int. J. Syst. Evol. Microbiol.">
        <title>The Global Catalogue of Microorganisms (GCM) 10K type strain sequencing project: providing services to taxonomists for standard genome sequencing and annotation.</title>
        <authorList>
            <consortium name="The Broad Institute Genomics Platform"/>
            <consortium name="The Broad Institute Genome Sequencing Center for Infectious Disease"/>
            <person name="Wu L."/>
            <person name="Ma J."/>
        </authorList>
    </citation>
    <scope>NUCLEOTIDE SEQUENCE [LARGE SCALE GENOMIC DNA]</scope>
    <source>
        <strain evidence="12">CCUG 61697</strain>
    </source>
</reference>
<evidence type="ECO:0000256" key="2">
    <source>
        <dbReference type="ARBA" id="ARBA00005691"/>
    </source>
</evidence>
<dbReference type="NCBIfam" id="TIGR01892">
    <property type="entry name" value="AcOrn-deacetyl"/>
    <property type="match status" value="1"/>
</dbReference>
<dbReference type="Pfam" id="PF07687">
    <property type="entry name" value="M20_dimer"/>
    <property type="match status" value="1"/>
</dbReference>
<dbReference type="Gene3D" id="3.30.70.360">
    <property type="match status" value="1"/>
</dbReference>
<dbReference type="InterPro" id="IPR011650">
    <property type="entry name" value="Peptidase_M20_dimer"/>
</dbReference>
<dbReference type="InterPro" id="IPR002933">
    <property type="entry name" value="Peptidase_M20"/>
</dbReference>
<comment type="similarity">
    <text evidence="2">Belongs to the peptidase M20A family. ArgE subfamily.</text>
</comment>
<dbReference type="SUPFAM" id="SSF53187">
    <property type="entry name" value="Zn-dependent exopeptidases"/>
    <property type="match status" value="1"/>
</dbReference>
<sequence length="385" mass="40681">MSDAPDHKALLGKLVAFDTTSAKSNLPLIGFVEDYLGQHGVASTRVPTEDGKKAGLVATIGPVNKSGIALSAHTDCVPVTGQSWSSDPFTLTARDGRLYGRGTCDMKGFVACVLASVPSFVAADLKEPIHIVLSYDEEIGCVGVRPMIERLGKNLPMPRIAIVGEPTTMEVVDAHKQIDVLTTTVTGLSVHSSEPDKGLNAIRYAAALIMEIERLVEEIAKEHRDDRFDPPRTTAEVGTIEGGTASNIVPASCQFQWLMRSLPEDGADAIPGKLQAYAEKTLLPKMHAVSEETGIETARQVHVPGLQAAANSEAVALALSLTGLNAPHAVSFSTEAGLFEQTGCASVVCGPGSISQAHAPDEFVSVDQLDACMTFLGKLKDRLSA</sequence>
<proteinExistence type="inferred from homology"/>
<evidence type="ECO:0000256" key="4">
    <source>
        <dbReference type="ARBA" id="ARBA00022571"/>
    </source>
</evidence>
<dbReference type="PROSITE" id="PS00759">
    <property type="entry name" value="ARGE_DAPE_CPG2_2"/>
    <property type="match status" value="1"/>
</dbReference>
<evidence type="ECO:0000256" key="9">
    <source>
        <dbReference type="ARBA" id="ARBA00023285"/>
    </source>
</evidence>
<keyword evidence="9" id="KW-0170">Cobalt</keyword>
<gene>
    <name evidence="11" type="primary">argE</name>
    <name evidence="11" type="ORF">ACFQ2F_13975</name>
</gene>
<evidence type="ECO:0000256" key="1">
    <source>
        <dbReference type="ARBA" id="ARBA00001947"/>
    </source>
</evidence>
<keyword evidence="3" id="KW-0963">Cytoplasm</keyword>
<comment type="cofactor">
    <cofactor evidence="1">
        <name>Zn(2+)</name>
        <dbReference type="ChEBI" id="CHEBI:29105"/>
    </cofactor>
</comment>
<dbReference type="EC" id="3.5.1.16" evidence="11"/>
<dbReference type="Proteomes" id="UP001597102">
    <property type="component" value="Unassembled WGS sequence"/>
</dbReference>
<dbReference type="CDD" id="cd03894">
    <property type="entry name" value="M20_ArgE"/>
    <property type="match status" value="1"/>
</dbReference>
<evidence type="ECO:0000256" key="5">
    <source>
        <dbReference type="ARBA" id="ARBA00022605"/>
    </source>
</evidence>
<dbReference type="SUPFAM" id="SSF55031">
    <property type="entry name" value="Bacterial exopeptidase dimerisation domain"/>
    <property type="match status" value="1"/>
</dbReference>
<dbReference type="Gene3D" id="3.40.630.10">
    <property type="entry name" value="Zn peptidases"/>
    <property type="match status" value="1"/>
</dbReference>
<dbReference type="PANTHER" id="PTHR43808">
    <property type="entry name" value="ACETYLORNITHINE DEACETYLASE"/>
    <property type="match status" value="1"/>
</dbReference>
<dbReference type="EMBL" id="JBHTJO010000002">
    <property type="protein sequence ID" value="MFD0988208.1"/>
    <property type="molecule type" value="Genomic_DNA"/>
</dbReference>
<evidence type="ECO:0000256" key="8">
    <source>
        <dbReference type="ARBA" id="ARBA00022833"/>
    </source>
</evidence>
<dbReference type="Pfam" id="PF01546">
    <property type="entry name" value="Peptidase_M20"/>
    <property type="match status" value="1"/>
</dbReference>
<dbReference type="InterPro" id="IPR001261">
    <property type="entry name" value="ArgE/DapE_CS"/>
</dbReference>
<name>A0ABW3JCM4_9HYPH</name>
<evidence type="ECO:0000256" key="6">
    <source>
        <dbReference type="ARBA" id="ARBA00022723"/>
    </source>
</evidence>
<keyword evidence="4" id="KW-0055">Arginine biosynthesis</keyword>
<keyword evidence="12" id="KW-1185">Reference proteome</keyword>
<organism evidence="11 12">
    <name type="scientific">Methyloligella solikamskensis</name>
    <dbReference type="NCBI Taxonomy" id="1177756"/>
    <lineage>
        <taxon>Bacteria</taxon>
        <taxon>Pseudomonadati</taxon>
        <taxon>Pseudomonadota</taxon>
        <taxon>Alphaproteobacteria</taxon>
        <taxon>Hyphomicrobiales</taxon>
        <taxon>Hyphomicrobiaceae</taxon>
        <taxon>Methyloligella</taxon>
    </lineage>
</organism>
<evidence type="ECO:0000256" key="3">
    <source>
        <dbReference type="ARBA" id="ARBA00022490"/>
    </source>
</evidence>
<dbReference type="RefSeq" id="WP_379091092.1">
    <property type="nucleotide sequence ID" value="NZ_JBHTJO010000002.1"/>
</dbReference>
<keyword evidence="6" id="KW-0479">Metal-binding</keyword>
<comment type="caution">
    <text evidence="11">The sequence shown here is derived from an EMBL/GenBank/DDBJ whole genome shotgun (WGS) entry which is preliminary data.</text>
</comment>
<dbReference type="InterPro" id="IPR010169">
    <property type="entry name" value="AcOrn-deacetyl"/>
</dbReference>
<keyword evidence="5" id="KW-0028">Amino-acid biosynthesis</keyword>
<evidence type="ECO:0000313" key="12">
    <source>
        <dbReference type="Proteomes" id="UP001597102"/>
    </source>
</evidence>
<protein>
    <submittedName>
        <fullName evidence="11">Acetylornithine deacetylase</fullName>
        <ecNumber evidence="11">3.5.1.16</ecNumber>
    </submittedName>
</protein>
<keyword evidence="8" id="KW-0862">Zinc</keyword>
<evidence type="ECO:0000313" key="11">
    <source>
        <dbReference type="EMBL" id="MFD0988208.1"/>
    </source>
</evidence>
<dbReference type="InterPro" id="IPR050072">
    <property type="entry name" value="Peptidase_M20A"/>
</dbReference>
<dbReference type="PANTHER" id="PTHR43808:SF31">
    <property type="entry name" value="N-ACETYL-L-CITRULLINE DEACETYLASE"/>
    <property type="match status" value="1"/>
</dbReference>